<sequence length="185" mass="20073">MATGNDSAKLSSLFNKKKKKGGAKSMNANVMAKETTTAAAPPTAAAVASPRAAKTSVKPVRSPAGSPSKTKTSAAAPVKTLSDLTIGDKKDDETAKREFQWAKQPKKYKNPQEQEGVAKTWEEQEERNRVNRRINLQSERAFPTLGADATQVQLSGMKVQQTKTVVTKNVWSTLGHDDDDDEEDD</sequence>
<protein>
    <submittedName>
        <fullName evidence="2">Uncharacterized protein</fullName>
    </submittedName>
</protein>
<dbReference type="OrthoDB" id="165699at2759"/>
<proteinExistence type="predicted"/>
<feature type="compositionally biased region" description="Low complexity" evidence="1">
    <location>
        <begin position="32"/>
        <end position="55"/>
    </location>
</feature>
<feature type="compositionally biased region" description="Basic and acidic residues" evidence="1">
    <location>
        <begin position="86"/>
        <end position="100"/>
    </location>
</feature>
<name>A0A8K1CJM9_PYTOL</name>
<dbReference type="AlphaFoldDB" id="A0A8K1CJM9"/>
<comment type="caution">
    <text evidence="2">The sequence shown here is derived from an EMBL/GenBank/DDBJ whole genome shotgun (WGS) entry which is preliminary data.</text>
</comment>
<accession>A0A8K1CJM9</accession>
<feature type="region of interest" description="Disordered" evidence="1">
    <location>
        <begin position="1"/>
        <end position="128"/>
    </location>
</feature>
<organism evidence="2 3">
    <name type="scientific">Pythium oligandrum</name>
    <name type="common">Mycoparasitic fungus</name>
    <dbReference type="NCBI Taxonomy" id="41045"/>
    <lineage>
        <taxon>Eukaryota</taxon>
        <taxon>Sar</taxon>
        <taxon>Stramenopiles</taxon>
        <taxon>Oomycota</taxon>
        <taxon>Peronosporomycetes</taxon>
        <taxon>Pythiales</taxon>
        <taxon>Pythiaceae</taxon>
        <taxon>Pythium</taxon>
    </lineage>
</organism>
<gene>
    <name evidence="2" type="ORF">Poli38472_011360</name>
</gene>
<reference evidence="2" key="1">
    <citation type="submission" date="2019-03" db="EMBL/GenBank/DDBJ databases">
        <title>Long read genome sequence of the mycoparasitic Pythium oligandrum ATCC 38472 isolated from sugarbeet rhizosphere.</title>
        <authorList>
            <person name="Gaulin E."/>
        </authorList>
    </citation>
    <scope>NUCLEOTIDE SEQUENCE</scope>
    <source>
        <strain evidence="2">ATCC 38472_TT</strain>
    </source>
</reference>
<keyword evidence="3" id="KW-1185">Reference proteome</keyword>
<dbReference type="EMBL" id="SPLM01000039">
    <property type="protein sequence ID" value="TMW64480.1"/>
    <property type="molecule type" value="Genomic_DNA"/>
</dbReference>
<evidence type="ECO:0000313" key="3">
    <source>
        <dbReference type="Proteomes" id="UP000794436"/>
    </source>
</evidence>
<dbReference type="Proteomes" id="UP000794436">
    <property type="component" value="Unassembled WGS sequence"/>
</dbReference>
<evidence type="ECO:0000256" key="1">
    <source>
        <dbReference type="SAM" id="MobiDB-lite"/>
    </source>
</evidence>
<evidence type="ECO:0000313" key="2">
    <source>
        <dbReference type="EMBL" id="TMW64480.1"/>
    </source>
</evidence>